<dbReference type="Proteomes" id="UP000256645">
    <property type="component" value="Unassembled WGS sequence"/>
</dbReference>
<feature type="transmembrane region" description="Helical" evidence="1">
    <location>
        <begin position="21"/>
        <end position="41"/>
    </location>
</feature>
<evidence type="ECO:0000313" key="3">
    <source>
        <dbReference type="Proteomes" id="UP000256645"/>
    </source>
</evidence>
<keyword evidence="1" id="KW-0472">Membrane</keyword>
<keyword evidence="1" id="KW-1133">Transmembrane helix</keyword>
<proteinExistence type="predicted"/>
<dbReference type="AlphaFoldDB" id="A0A3D8RMI4"/>
<dbReference type="EMBL" id="PDLM01000006">
    <property type="protein sequence ID" value="RDW75267.1"/>
    <property type="molecule type" value="Genomic_DNA"/>
</dbReference>
<keyword evidence="1" id="KW-0812">Transmembrane</keyword>
<organism evidence="2 3">
    <name type="scientific">Coleophoma cylindrospora</name>
    <dbReference type="NCBI Taxonomy" id="1849047"/>
    <lineage>
        <taxon>Eukaryota</taxon>
        <taxon>Fungi</taxon>
        <taxon>Dikarya</taxon>
        <taxon>Ascomycota</taxon>
        <taxon>Pezizomycotina</taxon>
        <taxon>Leotiomycetes</taxon>
        <taxon>Helotiales</taxon>
        <taxon>Dermateaceae</taxon>
        <taxon>Coleophoma</taxon>
    </lineage>
</organism>
<dbReference type="STRING" id="1849047.A0A3D8RMI4"/>
<comment type="caution">
    <text evidence="2">The sequence shown here is derived from an EMBL/GenBank/DDBJ whole genome shotgun (WGS) entry which is preliminary data.</text>
</comment>
<feature type="transmembrane region" description="Helical" evidence="1">
    <location>
        <begin position="53"/>
        <end position="74"/>
    </location>
</feature>
<sequence length="121" mass="13512">MFIPMSLMATSQMEWQRKVMICGLFSLGIFVVICASLTKYFAFTSTTHVWVLWYVREASTAMLVGNIYLCLPLVRHIVGTSYKMVGSGRLSSTGSAPPMPEVVCHEFDKTSSAGHRRDPEN</sequence>
<dbReference type="OrthoDB" id="3903189at2759"/>
<protein>
    <submittedName>
        <fullName evidence="2">Uncharacterized protein</fullName>
    </submittedName>
</protein>
<evidence type="ECO:0000256" key="1">
    <source>
        <dbReference type="SAM" id="Phobius"/>
    </source>
</evidence>
<evidence type="ECO:0000313" key="2">
    <source>
        <dbReference type="EMBL" id="RDW75267.1"/>
    </source>
</evidence>
<dbReference type="PANTHER" id="PTHR33048">
    <property type="entry name" value="PTH11-LIKE INTEGRAL MEMBRANE PROTEIN (AFU_ORTHOLOGUE AFUA_5G11245)"/>
    <property type="match status" value="1"/>
</dbReference>
<accession>A0A3D8RMI4</accession>
<name>A0A3D8RMI4_9HELO</name>
<reference evidence="2 3" key="1">
    <citation type="journal article" date="2018" name="IMA Fungus">
        <title>IMA Genome-F 9: Draft genome sequence of Annulohypoxylon stygium, Aspergillus mulundensis, Berkeleyomyces basicola (syn. Thielaviopsis basicola), Ceratocystis smalleyi, two Cercospora beticola strains, Coleophoma cylindrospora, Fusarium fracticaudum, Phialophora cf. hyalina, and Morchella septimelata.</title>
        <authorList>
            <person name="Wingfield B.D."/>
            <person name="Bills G.F."/>
            <person name="Dong Y."/>
            <person name="Huang W."/>
            <person name="Nel W.J."/>
            <person name="Swalarsk-Parry B.S."/>
            <person name="Vaghefi N."/>
            <person name="Wilken P.M."/>
            <person name="An Z."/>
            <person name="de Beer Z.W."/>
            <person name="De Vos L."/>
            <person name="Chen L."/>
            <person name="Duong T.A."/>
            <person name="Gao Y."/>
            <person name="Hammerbacher A."/>
            <person name="Kikkert J.R."/>
            <person name="Li Y."/>
            <person name="Li H."/>
            <person name="Li K."/>
            <person name="Li Q."/>
            <person name="Liu X."/>
            <person name="Ma X."/>
            <person name="Naidoo K."/>
            <person name="Pethybridge S.J."/>
            <person name="Sun J."/>
            <person name="Steenkamp E.T."/>
            <person name="van der Nest M.A."/>
            <person name="van Wyk S."/>
            <person name="Wingfield M.J."/>
            <person name="Xiong C."/>
            <person name="Yue Q."/>
            <person name="Zhang X."/>
        </authorList>
    </citation>
    <scope>NUCLEOTIDE SEQUENCE [LARGE SCALE GENOMIC DNA]</scope>
    <source>
        <strain evidence="2 3">BP6252</strain>
    </source>
</reference>
<dbReference type="PANTHER" id="PTHR33048:SF110">
    <property type="entry name" value="UBID FAMILY DECARBOXYLASE"/>
    <property type="match status" value="1"/>
</dbReference>
<keyword evidence="3" id="KW-1185">Reference proteome</keyword>
<gene>
    <name evidence="2" type="ORF">BP6252_06409</name>
</gene>
<dbReference type="InterPro" id="IPR052337">
    <property type="entry name" value="SAT4-like"/>
</dbReference>